<name>A0ABD3AMG2_9GENT</name>
<accession>A0ABD3AMG2</accession>
<dbReference type="AlphaFoldDB" id="A0ABD3AMG2"/>
<gene>
    <name evidence="1" type="ORF">ACH5RR_005896</name>
</gene>
<comment type="caution">
    <text evidence="1">The sequence shown here is derived from an EMBL/GenBank/DDBJ whole genome shotgun (WGS) entry which is preliminary data.</text>
</comment>
<proteinExistence type="predicted"/>
<evidence type="ECO:0000313" key="2">
    <source>
        <dbReference type="Proteomes" id="UP001630127"/>
    </source>
</evidence>
<sequence length="107" mass="11494">MDLPPITPFGGFISSALKLGVGGFSMGAAASSTPQLALLEENMKMETLLQSISVQLLDLSGWLPCAKSRTNKMNGLQTVLRPCPVNSVMAEKTMLFHLNLVRSLRSS</sequence>
<dbReference type="Proteomes" id="UP001630127">
    <property type="component" value="Unassembled WGS sequence"/>
</dbReference>
<organism evidence="1 2">
    <name type="scientific">Cinchona calisaya</name>
    <dbReference type="NCBI Taxonomy" id="153742"/>
    <lineage>
        <taxon>Eukaryota</taxon>
        <taxon>Viridiplantae</taxon>
        <taxon>Streptophyta</taxon>
        <taxon>Embryophyta</taxon>
        <taxon>Tracheophyta</taxon>
        <taxon>Spermatophyta</taxon>
        <taxon>Magnoliopsida</taxon>
        <taxon>eudicotyledons</taxon>
        <taxon>Gunneridae</taxon>
        <taxon>Pentapetalae</taxon>
        <taxon>asterids</taxon>
        <taxon>lamiids</taxon>
        <taxon>Gentianales</taxon>
        <taxon>Rubiaceae</taxon>
        <taxon>Cinchonoideae</taxon>
        <taxon>Cinchoneae</taxon>
        <taxon>Cinchona</taxon>
    </lineage>
</organism>
<keyword evidence="2" id="KW-1185">Reference proteome</keyword>
<evidence type="ECO:0000313" key="1">
    <source>
        <dbReference type="EMBL" id="KAL3532375.1"/>
    </source>
</evidence>
<reference evidence="1 2" key="1">
    <citation type="submission" date="2024-11" db="EMBL/GenBank/DDBJ databases">
        <title>A near-complete genome assembly of Cinchona calisaya.</title>
        <authorList>
            <person name="Lian D.C."/>
            <person name="Zhao X.W."/>
            <person name="Wei L."/>
        </authorList>
    </citation>
    <scope>NUCLEOTIDE SEQUENCE [LARGE SCALE GENOMIC DNA]</scope>
    <source>
        <tissue evidence="1">Nenye</tissue>
    </source>
</reference>
<dbReference type="EMBL" id="JBJUIK010000003">
    <property type="protein sequence ID" value="KAL3532375.1"/>
    <property type="molecule type" value="Genomic_DNA"/>
</dbReference>
<protein>
    <submittedName>
        <fullName evidence="1">Uncharacterized protein</fullName>
    </submittedName>
</protein>